<dbReference type="SUPFAM" id="SSF103190">
    <property type="entry name" value="Sensory domain-like"/>
    <property type="match status" value="1"/>
</dbReference>
<dbReference type="SMART" id="SM00283">
    <property type="entry name" value="MA"/>
    <property type="match status" value="1"/>
</dbReference>
<sequence length="663" mass="71855">MKRQSLVFILLSYSVLIIVLLVGSVSAIALLAGKDRIEEIYFEQMRGASRAAAQEVGNFYDTHLAIAHILAEDPRTKETIRTGKPIAQPLYQEIQKRLGTYENVFVTTAEETPVVITDAMIKGTGLRIGKEQNIPNIKVALEGKHFLGEPLRSPITQLPVSLLTVPVKDGGKVIGIIGLALSLESLSEKVIKNYKIGKQGYLSAMTASGAIYAHPKKDMIMNINLKETSYGSTMLALPSGNMMEFEFRGQSRYSTVYHLKDWNSIVVVILPKDEVWSSFRELLWVIIAASSAMAFLALWTLNLLLKRRLSPLTEASLVFQSMAKGDLTSNVKSTYEDEIGVMNREMNTFIASLRNSIRDIQKIAFELASASEELNVSSQSFAGGAQSTAASSEQMSATIEEMTAGMESISSITETQYVNMLAFHSKIKELSAGVRKIGVEIQGTLGTAKAISDQAQKGEESLKGMSKMIENILVSSGEMRAIIGIINDISDQTQLLALNAAIEAARAGEAGKGFAVVAEEISKLSVKTASSIKSIGEMINKNNTELDVGAKGIRSSVEIIHGIIQNVDSVANAMNHLFEITSAQEGINRIVDEQADKIGSEAESVKLATGEQKRAVSEISHVIVQINEHTLNTASGSEQMSSSAQNLAGTAETLRSIAEKFKI</sequence>
<dbReference type="GO" id="GO:0005886">
    <property type="term" value="C:plasma membrane"/>
    <property type="evidence" value="ECO:0007669"/>
    <property type="project" value="UniProtKB-SubCell"/>
</dbReference>
<dbReference type="CDD" id="cd12912">
    <property type="entry name" value="PDC2_MCP_like"/>
    <property type="match status" value="1"/>
</dbReference>
<evidence type="ECO:0000256" key="4">
    <source>
        <dbReference type="ARBA" id="ARBA00022692"/>
    </source>
</evidence>
<keyword evidence="7 9" id="KW-0807">Transducer</keyword>
<comment type="subcellular location">
    <subcellularLocation>
        <location evidence="1">Cell membrane</location>
        <topology evidence="1">Multi-pass membrane protein</topology>
    </subcellularLocation>
</comment>
<reference evidence="13" key="1">
    <citation type="journal article" date="2019" name="PLoS Negl. Trop. Dis.">
        <title>Revisiting the worldwide diversity of Leptospira species in the environment.</title>
        <authorList>
            <person name="Vincent A.T."/>
            <person name="Schiettekatte O."/>
            <person name="Bourhy P."/>
            <person name="Veyrier F.J."/>
            <person name="Picardeau M."/>
        </authorList>
    </citation>
    <scope>NUCLEOTIDE SEQUENCE [LARGE SCALE GENOMIC DNA]</scope>
    <source>
        <strain evidence="13">SCS5</strain>
    </source>
</reference>
<dbReference type="Pfam" id="PF02743">
    <property type="entry name" value="dCache_1"/>
    <property type="match status" value="1"/>
</dbReference>
<dbReference type="InterPro" id="IPR003660">
    <property type="entry name" value="HAMP_dom"/>
</dbReference>
<dbReference type="RefSeq" id="WP_135814423.1">
    <property type="nucleotide sequence ID" value="NZ_RQEV01000015.1"/>
</dbReference>
<accession>A0A4R9GLR6</accession>
<dbReference type="EMBL" id="RQEV01000015">
    <property type="protein sequence ID" value="TGK15706.1"/>
    <property type="molecule type" value="Genomic_DNA"/>
</dbReference>
<name>A0A4R9GLR6_9LEPT</name>
<keyword evidence="4 10" id="KW-0812">Transmembrane</keyword>
<feature type="transmembrane region" description="Helical" evidence="10">
    <location>
        <begin position="282"/>
        <end position="305"/>
    </location>
</feature>
<protein>
    <submittedName>
        <fullName evidence="13">Methyl-accepting chemotaxis protein</fullName>
    </submittedName>
</protein>
<evidence type="ECO:0000256" key="1">
    <source>
        <dbReference type="ARBA" id="ARBA00004651"/>
    </source>
</evidence>
<feature type="domain" description="Methyl-accepting transducer" evidence="11">
    <location>
        <begin position="391"/>
        <end position="627"/>
    </location>
</feature>
<proteinExistence type="inferred from homology"/>
<evidence type="ECO:0000256" key="7">
    <source>
        <dbReference type="ARBA" id="ARBA00023224"/>
    </source>
</evidence>
<dbReference type="InterPro" id="IPR004089">
    <property type="entry name" value="MCPsignal_dom"/>
</dbReference>
<dbReference type="Pfam" id="PF00015">
    <property type="entry name" value="MCPsignal"/>
    <property type="match status" value="1"/>
</dbReference>
<keyword evidence="3" id="KW-0145">Chemotaxis</keyword>
<dbReference type="InterPro" id="IPR033479">
    <property type="entry name" value="dCache_1"/>
</dbReference>
<dbReference type="InterPro" id="IPR004090">
    <property type="entry name" value="Chemotax_Me-accpt_rcpt"/>
</dbReference>
<dbReference type="GO" id="GO:0006935">
    <property type="term" value="P:chemotaxis"/>
    <property type="evidence" value="ECO:0007669"/>
    <property type="project" value="UniProtKB-KW"/>
</dbReference>
<organism evidence="13 14">
    <name type="scientific">Leptospira fluminis</name>
    <dbReference type="NCBI Taxonomy" id="2484979"/>
    <lineage>
        <taxon>Bacteria</taxon>
        <taxon>Pseudomonadati</taxon>
        <taxon>Spirochaetota</taxon>
        <taxon>Spirochaetia</taxon>
        <taxon>Leptospirales</taxon>
        <taxon>Leptospiraceae</taxon>
        <taxon>Leptospira</taxon>
    </lineage>
</organism>
<dbReference type="AlphaFoldDB" id="A0A4R9GLR6"/>
<dbReference type="Gene3D" id="3.30.450.20">
    <property type="entry name" value="PAS domain"/>
    <property type="match status" value="1"/>
</dbReference>
<dbReference type="InterPro" id="IPR029151">
    <property type="entry name" value="Sensor-like_sf"/>
</dbReference>
<dbReference type="CDD" id="cd06225">
    <property type="entry name" value="HAMP"/>
    <property type="match status" value="1"/>
</dbReference>
<evidence type="ECO:0000256" key="6">
    <source>
        <dbReference type="ARBA" id="ARBA00023136"/>
    </source>
</evidence>
<dbReference type="SMART" id="SM00304">
    <property type="entry name" value="HAMP"/>
    <property type="match status" value="1"/>
</dbReference>
<dbReference type="Proteomes" id="UP000297855">
    <property type="component" value="Unassembled WGS sequence"/>
</dbReference>
<evidence type="ECO:0000256" key="2">
    <source>
        <dbReference type="ARBA" id="ARBA00022475"/>
    </source>
</evidence>
<gene>
    <name evidence="13" type="ORF">EHO61_15255</name>
</gene>
<evidence type="ECO:0000259" key="12">
    <source>
        <dbReference type="PROSITE" id="PS50885"/>
    </source>
</evidence>
<evidence type="ECO:0000313" key="13">
    <source>
        <dbReference type="EMBL" id="TGK15706.1"/>
    </source>
</evidence>
<dbReference type="PROSITE" id="PS50885">
    <property type="entry name" value="HAMP"/>
    <property type="match status" value="1"/>
</dbReference>
<comment type="caution">
    <text evidence="13">The sequence shown here is derived from an EMBL/GenBank/DDBJ whole genome shotgun (WGS) entry which is preliminary data.</text>
</comment>
<feature type="domain" description="HAMP" evidence="12">
    <location>
        <begin position="306"/>
        <end position="358"/>
    </location>
</feature>
<dbReference type="GO" id="GO:0007165">
    <property type="term" value="P:signal transduction"/>
    <property type="evidence" value="ECO:0007669"/>
    <property type="project" value="UniProtKB-KW"/>
</dbReference>
<dbReference type="OrthoDB" id="9760371at2"/>
<evidence type="ECO:0000256" key="3">
    <source>
        <dbReference type="ARBA" id="ARBA00022500"/>
    </source>
</evidence>
<keyword evidence="5 10" id="KW-1133">Transmembrane helix</keyword>
<dbReference type="PROSITE" id="PS50111">
    <property type="entry name" value="CHEMOTAXIS_TRANSDUC_2"/>
    <property type="match status" value="1"/>
</dbReference>
<evidence type="ECO:0000256" key="5">
    <source>
        <dbReference type="ARBA" id="ARBA00022989"/>
    </source>
</evidence>
<keyword evidence="14" id="KW-1185">Reference proteome</keyword>
<dbReference type="GO" id="GO:0004888">
    <property type="term" value="F:transmembrane signaling receptor activity"/>
    <property type="evidence" value="ECO:0007669"/>
    <property type="project" value="InterPro"/>
</dbReference>
<evidence type="ECO:0000256" key="9">
    <source>
        <dbReference type="PROSITE-ProRule" id="PRU00284"/>
    </source>
</evidence>
<evidence type="ECO:0000256" key="10">
    <source>
        <dbReference type="SAM" id="Phobius"/>
    </source>
</evidence>
<dbReference type="Gene3D" id="1.10.287.950">
    <property type="entry name" value="Methyl-accepting chemotaxis protein"/>
    <property type="match status" value="1"/>
</dbReference>
<dbReference type="PANTHER" id="PTHR32089:SF112">
    <property type="entry name" value="LYSOZYME-LIKE PROTEIN-RELATED"/>
    <property type="match status" value="1"/>
</dbReference>
<evidence type="ECO:0000256" key="8">
    <source>
        <dbReference type="ARBA" id="ARBA00029447"/>
    </source>
</evidence>
<keyword evidence="6 10" id="KW-0472">Membrane</keyword>
<dbReference type="CDD" id="cd18773">
    <property type="entry name" value="PDC1_HK_sensor"/>
    <property type="match status" value="1"/>
</dbReference>
<dbReference type="PANTHER" id="PTHR32089">
    <property type="entry name" value="METHYL-ACCEPTING CHEMOTAXIS PROTEIN MCPB"/>
    <property type="match status" value="1"/>
</dbReference>
<comment type="similarity">
    <text evidence="8">Belongs to the methyl-accepting chemotaxis (MCP) protein family.</text>
</comment>
<evidence type="ECO:0000313" key="14">
    <source>
        <dbReference type="Proteomes" id="UP000297855"/>
    </source>
</evidence>
<dbReference type="PRINTS" id="PR00260">
    <property type="entry name" value="CHEMTRNSDUCR"/>
</dbReference>
<dbReference type="SUPFAM" id="SSF58104">
    <property type="entry name" value="Methyl-accepting chemotaxis protein (MCP) signaling domain"/>
    <property type="match status" value="1"/>
</dbReference>
<dbReference type="Pfam" id="PF00672">
    <property type="entry name" value="HAMP"/>
    <property type="match status" value="1"/>
</dbReference>
<evidence type="ECO:0000259" key="11">
    <source>
        <dbReference type="PROSITE" id="PS50111"/>
    </source>
</evidence>
<keyword evidence="2" id="KW-1003">Cell membrane</keyword>